<dbReference type="EMBL" id="JAINZW010000002">
    <property type="protein sequence ID" value="MBZ4039090.1"/>
    <property type="molecule type" value="Genomic_DNA"/>
</dbReference>
<dbReference type="Gene3D" id="1.10.260.40">
    <property type="entry name" value="lambda repressor-like DNA-binding domains"/>
    <property type="match status" value="1"/>
</dbReference>
<dbReference type="CDD" id="cd00093">
    <property type="entry name" value="HTH_XRE"/>
    <property type="match status" value="1"/>
</dbReference>
<dbReference type="PANTHER" id="PTHR43236:SF1">
    <property type="entry name" value="BLL7220 PROTEIN"/>
    <property type="match status" value="1"/>
</dbReference>
<sequence length="114" mass="12393">MGGTVAKQAAPPSVFARRLAEARQRAGLSQRDLGLLAGMEPSVASPRINQYEHGKHEPRGETLQRLAEALGVPAAYLLTDDELLARLLLQWKDLTVRQKKQVLKDVEAALAAKG</sequence>
<accession>A0ABS7T5F9</accession>
<dbReference type="InterPro" id="IPR010982">
    <property type="entry name" value="Lambda_DNA-bd_dom_sf"/>
</dbReference>
<proteinExistence type="predicted"/>
<dbReference type="PANTHER" id="PTHR43236">
    <property type="entry name" value="ANTITOXIN HIGA1"/>
    <property type="match status" value="1"/>
</dbReference>
<evidence type="ECO:0000259" key="1">
    <source>
        <dbReference type="PROSITE" id="PS50943"/>
    </source>
</evidence>
<evidence type="ECO:0000313" key="3">
    <source>
        <dbReference type="Proteomes" id="UP001430954"/>
    </source>
</evidence>
<protein>
    <submittedName>
        <fullName evidence="2">Helix-turn-helix domain-containing protein</fullName>
    </submittedName>
</protein>
<reference evidence="2 3" key="1">
    <citation type="submission" date="2021-09" db="EMBL/GenBank/DDBJ databases">
        <title>Lysobacter sp. 13A isolated from the river sediment.</title>
        <authorList>
            <person name="Liu H."/>
            <person name="Li S."/>
            <person name="Mao S."/>
        </authorList>
    </citation>
    <scope>NUCLEOTIDE SEQUENCE [LARGE SCALE GENOMIC DNA]</scope>
    <source>
        <strain evidence="2 3">13A</strain>
    </source>
</reference>
<comment type="caution">
    <text evidence="2">The sequence shown here is derived from an EMBL/GenBank/DDBJ whole genome shotgun (WGS) entry which is preliminary data.</text>
</comment>
<dbReference type="Pfam" id="PF01381">
    <property type="entry name" value="HTH_3"/>
    <property type="match status" value="1"/>
</dbReference>
<evidence type="ECO:0000313" key="2">
    <source>
        <dbReference type="EMBL" id="MBZ4039090.1"/>
    </source>
</evidence>
<gene>
    <name evidence="2" type="ORF">K6753_06035</name>
</gene>
<dbReference type="SMART" id="SM00530">
    <property type="entry name" value="HTH_XRE"/>
    <property type="match status" value="1"/>
</dbReference>
<dbReference type="PROSITE" id="PS50943">
    <property type="entry name" value="HTH_CROC1"/>
    <property type="match status" value="1"/>
</dbReference>
<dbReference type="SUPFAM" id="SSF47413">
    <property type="entry name" value="lambda repressor-like DNA-binding domains"/>
    <property type="match status" value="1"/>
</dbReference>
<feature type="domain" description="HTH cro/C1-type" evidence="1">
    <location>
        <begin position="19"/>
        <end position="77"/>
    </location>
</feature>
<dbReference type="InterPro" id="IPR001387">
    <property type="entry name" value="Cro/C1-type_HTH"/>
</dbReference>
<organism evidence="2 3">
    <name type="scientific">Novilysobacter selenitireducens</name>
    <dbReference type="NCBI Taxonomy" id="2872639"/>
    <lineage>
        <taxon>Bacteria</taxon>
        <taxon>Pseudomonadati</taxon>
        <taxon>Pseudomonadota</taxon>
        <taxon>Gammaproteobacteria</taxon>
        <taxon>Lysobacterales</taxon>
        <taxon>Lysobacteraceae</taxon>
        <taxon>Novilysobacter</taxon>
    </lineage>
</organism>
<dbReference type="InterPro" id="IPR052345">
    <property type="entry name" value="Rad_response_metalloprotease"/>
</dbReference>
<keyword evidence="3" id="KW-1185">Reference proteome</keyword>
<name>A0ABS7T5F9_9GAMM</name>
<dbReference type="Proteomes" id="UP001430954">
    <property type="component" value="Unassembled WGS sequence"/>
</dbReference>